<protein>
    <submittedName>
        <fullName evidence="1">Uncharacterized protein</fullName>
    </submittedName>
</protein>
<keyword evidence="2" id="KW-1185">Reference proteome</keyword>
<gene>
    <name evidence="1" type="ORF">G7Z17_g2324</name>
</gene>
<organism evidence="1 2">
    <name type="scientific">Cylindrodendrum hubeiense</name>
    <dbReference type="NCBI Taxonomy" id="595255"/>
    <lineage>
        <taxon>Eukaryota</taxon>
        <taxon>Fungi</taxon>
        <taxon>Dikarya</taxon>
        <taxon>Ascomycota</taxon>
        <taxon>Pezizomycotina</taxon>
        <taxon>Sordariomycetes</taxon>
        <taxon>Hypocreomycetidae</taxon>
        <taxon>Hypocreales</taxon>
        <taxon>Nectriaceae</taxon>
        <taxon>Cylindrodendrum</taxon>
    </lineage>
</organism>
<dbReference type="EMBL" id="JAANBB010000022">
    <property type="protein sequence ID" value="KAF7555305.1"/>
    <property type="molecule type" value="Genomic_DNA"/>
</dbReference>
<name>A0A9P5HD61_9HYPO</name>
<dbReference type="AlphaFoldDB" id="A0A9P5HD61"/>
<evidence type="ECO:0000313" key="2">
    <source>
        <dbReference type="Proteomes" id="UP000722485"/>
    </source>
</evidence>
<reference evidence="1" key="1">
    <citation type="submission" date="2020-03" db="EMBL/GenBank/DDBJ databases">
        <title>Draft Genome Sequence of Cylindrodendrum hubeiense.</title>
        <authorList>
            <person name="Buettner E."/>
            <person name="Kellner H."/>
        </authorList>
    </citation>
    <scope>NUCLEOTIDE SEQUENCE</scope>
    <source>
        <strain evidence="1">IHI 201604</strain>
    </source>
</reference>
<accession>A0A9P5HD61</accession>
<evidence type="ECO:0000313" key="1">
    <source>
        <dbReference type="EMBL" id="KAF7555305.1"/>
    </source>
</evidence>
<comment type="caution">
    <text evidence="1">The sequence shown here is derived from an EMBL/GenBank/DDBJ whole genome shotgun (WGS) entry which is preliminary data.</text>
</comment>
<proteinExistence type="predicted"/>
<sequence>MLALDTAQPRATEVVKAPGVSVHPGMNLDEEEIREAAKWKRINSVMGDRDGARKRQGILDTFLGFQNLGLDAEHAVRFIDTNAPREMLTSPERFYRNPLKVLYRQTSYG</sequence>
<dbReference type="Proteomes" id="UP000722485">
    <property type="component" value="Unassembled WGS sequence"/>
</dbReference>